<dbReference type="Proteomes" id="UP000230088">
    <property type="component" value="Unassembled WGS sequence"/>
</dbReference>
<organism evidence="1 2">
    <name type="scientific">Candidatus Nealsonbacteria bacterium CG08_land_8_20_14_0_20_38_20</name>
    <dbReference type="NCBI Taxonomy" id="1974705"/>
    <lineage>
        <taxon>Bacteria</taxon>
        <taxon>Candidatus Nealsoniibacteriota</taxon>
    </lineage>
</organism>
<dbReference type="AlphaFoldDB" id="A0A2H0YNI8"/>
<dbReference type="EMBL" id="PEYD01000051">
    <property type="protein sequence ID" value="PIS39302.1"/>
    <property type="molecule type" value="Genomic_DNA"/>
</dbReference>
<reference evidence="2" key="1">
    <citation type="submission" date="2017-09" db="EMBL/GenBank/DDBJ databases">
        <title>Depth-based differentiation of microbial function through sediment-hosted aquifers and enrichment of novel symbionts in the deep terrestrial subsurface.</title>
        <authorList>
            <person name="Probst A.J."/>
            <person name="Ladd B."/>
            <person name="Jarett J.K."/>
            <person name="Geller-Mcgrath D.E."/>
            <person name="Sieber C.M.K."/>
            <person name="Emerson J.B."/>
            <person name="Anantharaman K."/>
            <person name="Thomas B.C."/>
            <person name="Malmstrom R."/>
            <person name="Stieglmeier M."/>
            <person name="Klingl A."/>
            <person name="Woyke T."/>
            <person name="Ryan C.M."/>
            <person name="Banfield J.F."/>
        </authorList>
    </citation>
    <scope>NUCLEOTIDE SEQUENCE [LARGE SCALE GENOMIC DNA]</scope>
</reference>
<evidence type="ECO:0000313" key="1">
    <source>
        <dbReference type="EMBL" id="PIS39302.1"/>
    </source>
</evidence>
<protein>
    <recommendedName>
        <fullName evidence="3">Tetratricopeptide repeat protein</fullName>
    </recommendedName>
</protein>
<evidence type="ECO:0000313" key="2">
    <source>
        <dbReference type="Proteomes" id="UP000230088"/>
    </source>
</evidence>
<name>A0A2H0YNI8_9BACT</name>
<dbReference type="InterPro" id="IPR011990">
    <property type="entry name" value="TPR-like_helical_dom_sf"/>
</dbReference>
<gene>
    <name evidence="1" type="ORF">COT33_02720</name>
</gene>
<proteinExistence type="predicted"/>
<comment type="caution">
    <text evidence="1">The sequence shown here is derived from an EMBL/GenBank/DDBJ whole genome shotgun (WGS) entry which is preliminary data.</text>
</comment>
<evidence type="ECO:0008006" key="3">
    <source>
        <dbReference type="Google" id="ProtNLM"/>
    </source>
</evidence>
<accession>A0A2H0YNI8</accession>
<sequence>MTPIMPDKTKTKAREELLEMAKVWEKTPGKIQHAIETYERVIGIDPESKEAEKARDALLEIAKRFDKEGKKYSAYYLYQKMGYGKEGLSKRPV</sequence>
<dbReference type="SUPFAM" id="SSF48452">
    <property type="entry name" value="TPR-like"/>
    <property type="match status" value="1"/>
</dbReference>
<dbReference type="Gene3D" id="1.25.40.10">
    <property type="entry name" value="Tetratricopeptide repeat domain"/>
    <property type="match status" value="1"/>
</dbReference>